<dbReference type="Proteomes" id="UP000502041">
    <property type="component" value="Chromosome"/>
</dbReference>
<sequence length="227" mass="24849">MYLEKIKKLFSKYLKIERNYMTSVNSATVNSMMTVDISQLSIEDAIYVVNMNRMKNAEDRVTIKMTEAQARNVELANLNSTYAALQNLSSGFPANSSPTTKVDKISGWTDGGYAKEQKSNDVLEDAGLRTSTAGLGLTGNGINSEGKREVESGKQGNGIDSNTTKLQIDNAMTTLKSRIDNLASISQTDMIELLSATGKYTASTDATSGNMKKFQEQNEKIQSNINR</sequence>
<feature type="region of interest" description="Disordered" evidence="1">
    <location>
        <begin position="205"/>
        <end position="227"/>
    </location>
</feature>
<proteinExistence type="predicted"/>
<gene>
    <name evidence="2" type="ORF">HC248_00204</name>
</gene>
<dbReference type="EMBL" id="CP051461">
    <property type="protein sequence ID" value="QJC54941.1"/>
    <property type="molecule type" value="Genomic_DNA"/>
</dbReference>
<dbReference type="KEGG" id="pvac:HC248_00204"/>
<dbReference type="RefSeq" id="WP_168920868.1">
    <property type="nucleotide sequence ID" value="NZ_CP051461.1"/>
</dbReference>
<evidence type="ECO:0000256" key="1">
    <source>
        <dbReference type="SAM" id="MobiDB-lite"/>
    </source>
</evidence>
<evidence type="ECO:0000313" key="3">
    <source>
        <dbReference type="Proteomes" id="UP000502041"/>
    </source>
</evidence>
<reference evidence="2 3" key="1">
    <citation type="submission" date="2020-04" db="EMBL/GenBank/DDBJ databases">
        <title>Complete genome of a Psychrophilic, Marine, Gas Vacuolate Bacterium Polaromonas vacuolata KCTC 22033T.</title>
        <authorList>
            <person name="Hwang K."/>
            <person name="Kim K.M."/>
        </authorList>
    </citation>
    <scope>NUCLEOTIDE SEQUENCE [LARGE SCALE GENOMIC DNA]</scope>
    <source>
        <strain evidence="2 3">KCTC 22033</strain>
    </source>
</reference>
<evidence type="ECO:0008006" key="4">
    <source>
        <dbReference type="Google" id="ProtNLM"/>
    </source>
</evidence>
<name>A0A6H2H4Z1_9BURK</name>
<organism evidence="2 3">
    <name type="scientific">Polaromonas vacuolata</name>
    <dbReference type="NCBI Taxonomy" id="37448"/>
    <lineage>
        <taxon>Bacteria</taxon>
        <taxon>Pseudomonadati</taxon>
        <taxon>Pseudomonadota</taxon>
        <taxon>Betaproteobacteria</taxon>
        <taxon>Burkholderiales</taxon>
        <taxon>Comamonadaceae</taxon>
        <taxon>Polaromonas</taxon>
    </lineage>
</organism>
<keyword evidence="3" id="KW-1185">Reference proteome</keyword>
<dbReference type="AlphaFoldDB" id="A0A6H2H4Z1"/>
<protein>
    <recommendedName>
        <fullName evidence="4">Flagellin</fullName>
    </recommendedName>
</protein>
<accession>A0A6H2H4Z1</accession>
<feature type="region of interest" description="Disordered" evidence="1">
    <location>
        <begin position="134"/>
        <end position="162"/>
    </location>
</feature>
<evidence type="ECO:0000313" key="2">
    <source>
        <dbReference type="EMBL" id="QJC54941.1"/>
    </source>
</evidence>